<evidence type="ECO:0000256" key="3">
    <source>
        <dbReference type="ARBA" id="ARBA00022664"/>
    </source>
</evidence>
<dbReference type="InterPro" id="IPR011990">
    <property type="entry name" value="TPR-like_helical_dom_sf"/>
</dbReference>
<accession>A0A9K3DJE7</accession>
<evidence type="ECO:0000256" key="5">
    <source>
        <dbReference type="ARBA" id="ARBA00022737"/>
    </source>
</evidence>
<keyword evidence="5" id="KW-0677">Repeat</keyword>
<dbReference type="InterPro" id="IPR045075">
    <property type="entry name" value="Syf1-like"/>
</dbReference>
<dbReference type="PANTHER" id="PTHR11246:SF3">
    <property type="entry name" value="CROOKED NECK-LIKE PROTEIN 1"/>
    <property type="match status" value="1"/>
</dbReference>
<dbReference type="PANTHER" id="PTHR11246">
    <property type="entry name" value="PRE-MRNA SPLICING FACTOR"/>
    <property type="match status" value="1"/>
</dbReference>
<name>A0A9K3DJE7_HELAN</name>
<gene>
    <name evidence="9" type="ORF">HanXRQr2_Chr17g0798001</name>
</gene>
<reference evidence="9" key="1">
    <citation type="journal article" date="2017" name="Nature">
        <title>The sunflower genome provides insights into oil metabolism, flowering and Asterid evolution.</title>
        <authorList>
            <person name="Badouin H."/>
            <person name="Gouzy J."/>
            <person name="Grassa C.J."/>
            <person name="Murat F."/>
            <person name="Staton S.E."/>
            <person name="Cottret L."/>
            <person name="Lelandais-Briere C."/>
            <person name="Owens G.L."/>
            <person name="Carrere S."/>
            <person name="Mayjonade B."/>
            <person name="Legrand L."/>
            <person name="Gill N."/>
            <person name="Kane N.C."/>
            <person name="Bowers J.E."/>
            <person name="Hubner S."/>
            <person name="Bellec A."/>
            <person name="Berard A."/>
            <person name="Berges H."/>
            <person name="Blanchet N."/>
            <person name="Boniface M.C."/>
            <person name="Brunel D."/>
            <person name="Catrice O."/>
            <person name="Chaidir N."/>
            <person name="Claudel C."/>
            <person name="Donnadieu C."/>
            <person name="Faraut T."/>
            <person name="Fievet G."/>
            <person name="Helmstetter N."/>
            <person name="King M."/>
            <person name="Knapp S.J."/>
            <person name="Lai Z."/>
            <person name="Le Paslier M.C."/>
            <person name="Lippi Y."/>
            <person name="Lorenzon L."/>
            <person name="Mandel J.R."/>
            <person name="Marage G."/>
            <person name="Marchand G."/>
            <person name="Marquand E."/>
            <person name="Bret-Mestries E."/>
            <person name="Morien E."/>
            <person name="Nambeesan S."/>
            <person name="Nguyen T."/>
            <person name="Pegot-Espagnet P."/>
            <person name="Pouilly N."/>
            <person name="Raftis F."/>
            <person name="Sallet E."/>
            <person name="Schiex T."/>
            <person name="Thomas J."/>
            <person name="Vandecasteele C."/>
            <person name="Vares D."/>
            <person name="Vear F."/>
            <person name="Vautrin S."/>
            <person name="Crespi M."/>
            <person name="Mangin B."/>
            <person name="Burke J.M."/>
            <person name="Salse J."/>
            <person name="Munos S."/>
            <person name="Vincourt P."/>
            <person name="Rieseberg L.H."/>
            <person name="Langlade N.B."/>
        </authorList>
    </citation>
    <scope>NUCLEOTIDE SEQUENCE</scope>
    <source>
        <tissue evidence="9">Leaves</tissue>
    </source>
</reference>
<dbReference type="InterPro" id="IPR003107">
    <property type="entry name" value="HAT"/>
</dbReference>
<dbReference type="GO" id="GO:0005681">
    <property type="term" value="C:spliceosomal complex"/>
    <property type="evidence" value="ECO:0007669"/>
    <property type="project" value="UniProtKB-KW"/>
</dbReference>
<feature type="domain" description="Pre-mRNA-splicing factor Syf1-like N-terminal HAT-repeats" evidence="8">
    <location>
        <begin position="8"/>
        <end position="97"/>
    </location>
</feature>
<dbReference type="GO" id="GO:0000398">
    <property type="term" value="P:mRNA splicing, via spliceosome"/>
    <property type="evidence" value="ECO:0007669"/>
    <property type="project" value="InterPro"/>
</dbReference>
<evidence type="ECO:0000256" key="1">
    <source>
        <dbReference type="ARBA" id="ARBA00004123"/>
    </source>
</evidence>
<comment type="subcellular location">
    <subcellularLocation>
        <location evidence="1">Nucleus</location>
    </subcellularLocation>
</comment>
<evidence type="ECO:0000256" key="2">
    <source>
        <dbReference type="ARBA" id="ARBA00008644"/>
    </source>
</evidence>
<comment type="similarity">
    <text evidence="2">Belongs to the crooked-neck family.</text>
</comment>
<keyword evidence="7" id="KW-0539">Nucleus</keyword>
<evidence type="ECO:0000259" key="8">
    <source>
        <dbReference type="Pfam" id="PF23233"/>
    </source>
</evidence>
<comment type="caution">
    <text evidence="9">The sequence shown here is derived from an EMBL/GenBank/DDBJ whole genome shotgun (WGS) entry which is preliminary data.</text>
</comment>
<proteinExistence type="inferred from homology"/>
<keyword evidence="10" id="KW-1185">Reference proteome</keyword>
<protein>
    <submittedName>
        <fullName evidence="9">Tetratricopeptide-like helical domain superfamily</fullName>
    </submittedName>
</protein>
<dbReference type="EMBL" id="MNCJ02000332">
    <property type="protein sequence ID" value="KAF5755031.1"/>
    <property type="molecule type" value="Genomic_DNA"/>
</dbReference>
<dbReference type="Gramene" id="mRNA:HanXRQr2_Chr17g0798001">
    <property type="protein sequence ID" value="mRNA:HanXRQr2_Chr17g0798001"/>
    <property type="gene ID" value="HanXRQr2_Chr17g0798001"/>
</dbReference>
<dbReference type="SUPFAM" id="SSF48452">
    <property type="entry name" value="TPR-like"/>
    <property type="match status" value="1"/>
</dbReference>
<keyword evidence="6" id="KW-0508">mRNA splicing</keyword>
<dbReference type="InterPro" id="IPR055433">
    <property type="entry name" value="HAT_Syf1-like_N"/>
</dbReference>
<dbReference type="Pfam" id="PF23233">
    <property type="entry name" value="HAT_Syf1_CNRKL1_N"/>
    <property type="match status" value="2"/>
</dbReference>
<feature type="domain" description="Pre-mRNA-splicing factor Syf1-like N-terminal HAT-repeats" evidence="8">
    <location>
        <begin position="129"/>
        <end position="289"/>
    </location>
</feature>
<dbReference type="AlphaFoldDB" id="A0A9K3DJE7"/>
<dbReference type="Gene3D" id="1.25.40.10">
    <property type="entry name" value="Tetratricopeptide repeat domain"/>
    <property type="match status" value="2"/>
</dbReference>
<evidence type="ECO:0000256" key="4">
    <source>
        <dbReference type="ARBA" id="ARBA00022728"/>
    </source>
</evidence>
<reference evidence="9" key="2">
    <citation type="submission" date="2020-06" db="EMBL/GenBank/DDBJ databases">
        <title>Helianthus annuus Genome sequencing and assembly Release 2.</title>
        <authorList>
            <person name="Gouzy J."/>
            <person name="Langlade N."/>
            <person name="Munos S."/>
        </authorList>
    </citation>
    <scope>NUCLEOTIDE SEQUENCE</scope>
    <source>
        <tissue evidence="9">Leaves</tissue>
    </source>
</reference>
<evidence type="ECO:0000256" key="7">
    <source>
        <dbReference type="ARBA" id="ARBA00023242"/>
    </source>
</evidence>
<keyword evidence="4" id="KW-0747">Spliceosome</keyword>
<evidence type="ECO:0000313" key="10">
    <source>
        <dbReference type="Proteomes" id="UP000215914"/>
    </source>
</evidence>
<organism evidence="9 10">
    <name type="scientific">Helianthus annuus</name>
    <name type="common">Common sunflower</name>
    <dbReference type="NCBI Taxonomy" id="4232"/>
    <lineage>
        <taxon>Eukaryota</taxon>
        <taxon>Viridiplantae</taxon>
        <taxon>Streptophyta</taxon>
        <taxon>Embryophyta</taxon>
        <taxon>Tracheophyta</taxon>
        <taxon>Spermatophyta</taxon>
        <taxon>Magnoliopsida</taxon>
        <taxon>eudicotyledons</taxon>
        <taxon>Gunneridae</taxon>
        <taxon>Pentapetalae</taxon>
        <taxon>asterids</taxon>
        <taxon>campanulids</taxon>
        <taxon>Asterales</taxon>
        <taxon>Asteraceae</taxon>
        <taxon>Asteroideae</taxon>
        <taxon>Heliantheae alliance</taxon>
        <taxon>Heliantheae</taxon>
        <taxon>Helianthus</taxon>
    </lineage>
</organism>
<evidence type="ECO:0000256" key="6">
    <source>
        <dbReference type="ARBA" id="ARBA00023187"/>
    </source>
</evidence>
<keyword evidence="3" id="KW-0507">mRNA processing</keyword>
<dbReference type="Proteomes" id="UP000215914">
    <property type="component" value="Unassembled WGS sequence"/>
</dbReference>
<evidence type="ECO:0000313" key="9">
    <source>
        <dbReference type="EMBL" id="KAF5755031.1"/>
    </source>
</evidence>
<sequence length="373" mass="45005">MWYKYVCMEMKNKFVNHARNVWDRAVTLLPRVDQLWYKYVHMEEMLGNVAGARQIFERWMSWEPDQQAWNSYIEFELKYKEIERARAIYERLVQCIPKVEMKIEELSKGYERAVDREGIEDAIVGKRRFQYEEQVRTNPRNYDSWFDYIRLEESVGNKPRIQEVYERAIANVPPADEKRYWQRYIYLWISYALYEELDAQDVSRTRDVYRECLKLIPHKKFSFAKIWLLAAQFEIRQLNLSGARSILGNAIGIAPKDKIFNKYIEIELQLGNIDRCRKLYEKYLEWSPENCYAWSKYVELERSLGETERARALFELAIAQTALVRVMLPKKPEKRRQIEDYLFPEESQASNLKILEQAYKWKKQKVVLDDDVD</sequence>
<dbReference type="SMART" id="SM00386">
    <property type="entry name" value="HAT"/>
    <property type="match status" value="8"/>
</dbReference>
<dbReference type="FunFam" id="1.25.40.10:FF:000072">
    <property type="entry name" value="Crooked neck-like protein 1"/>
    <property type="match status" value="1"/>
</dbReference>